<dbReference type="Proteomes" id="UP000235828">
    <property type="component" value="Chromosome A"/>
</dbReference>
<dbReference type="GO" id="GO:0015031">
    <property type="term" value="P:protein transport"/>
    <property type="evidence" value="ECO:0007669"/>
    <property type="project" value="UniProtKB-KW"/>
</dbReference>
<evidence type="ECO:0000259" key="11">
    <source>
        <dbReference type="PROSITE" id="PS52015"/>
    </source>
</evidence>
<dbReference type="OrthoDB" id="1628901at2"/>
<dbReference type="GO" id="GO:0055085">
    <property type="term" value="P:transmembrane transport"/>
    <property type="evidence" value="ECO:0007669"/>
    <property type="project" value="InterPro"/>
</dbReference>
<dbReference type="EMBL" id="LT960611">
    <property type="protein sequence ID" value="SON48955.1"/>
    <property type="molecule type" value="Genomic_DNA"/>
</dbReference>
<evidence type="ECO:0000256" key="1">
    <source>
        <dbReference type="ARBA" id="ARBA00004383"/>
    </source>
</evidence>
<keyword evidence="13" id="KW-1185">Reference proteome</keyword>
<feature type="transmembrane region" description="Helical" evidence="10">
    <location>
        <begin position="12"/>
        <end position="36"/>
    </location>
</feature>
<dbReference type="NCBIfam" id="TIGR01352">
    <property type="entry name" value="tonB_Cterm"/>
    <property type="match status" value="1"/>
</dbReference>
<evidence type="ECO:0000313" key="13">
    <source>
        <dbReference type="Proteomes" id="UP000235828"/>
    </source>
</evidence>
<evidence type="ECO:0000256" key="3">
    <source>
        <dbReference type="ARBA" id="ARBA00022448"/>
    </source>
</evidence>
<dbReference type="AlphaFoldDB" id="A0A2N8ZAK2"/>
<proteinExistence type="inferred from homology"/>
<evidence type="ECO:0000313" key="12">
    <source>
        <dbReference type="EMBL" id="SON48955.1"/>
    </source>
</evidence>
<evidence type="ECO:0000256" key="6">
    <source>
        <dbReference type="ARBA" id="ARBA00022692"/>
    </source>
</evidence>
<evidence type="ECO:0000256" key="5">
    <source>
        <dbReference type="ARBA" id="ARBA00022519"/>
    </source>
</evidence>
<organism evidence="12 13">
    <name type="scientific">Vibrio tapetis subsp. tapetis</name>
    <dbReference type="NCBI Taxonomy" id="1671868"/>
    <lineage>
        <taxon>Bacteria</taxon>
        <taxon>Pseudomonadati</taxon>
        <taxon>Pseudomonadota</taxon>
        <taxon>Gammaproteobacteria</taxon>
        <taxon>Vibrionales</taxon>
        <taxon>Vibrionaceae</taxon>
        <taxon>Vibrio</taxon>
    </lineage>
</organism>
<keyword evidence="8 10" id="KW-1133">Transmembrane helix</keyword>
<keyword evidence="9 10" id="KW-0472">Membrane</keyword>
<evidence type="ECO:0000256" key="2">
    <source>
        <dbReference type="ARBA" id="ARBA00006555"/>
    </source>
</evidence>
<evidence type="ECO:0000256" key="10">
    <source>
        <dbReference type="SAM" id="Phobius"/>
    </source>
</evidence>
<accession>A0A2N8ZAK2</accession>
<dbReference type="Pfam" id="PF03544">
    <property type="entry name" value="TonB_C"/>
    <property type="match status" value="1"/>
</dbReference>
<dbReference type="KEGG" id="vta:A0976"/>
<keyword evidence="6 10" id="KW-0812">Transmembrane</keyword>
<comment type="similarity">
    <text evidence="2">Belongs to the TonB family.</text>
</comment>
<evidence type="ECO:0000256" key="8">
    <source>
        <dbReference type="ARBA" id="ARBA00022989"/>
    </source>
</evidence>
<evidence type="ECO:0000256" key="4">
    <source>
        <dbReference type="ARBA" id="ARBA00022475"/>
    </source>
</evidence>
<dbReference type="Gene3D" id="3.30.2420.10">
    <property type="entry name" value="TonB"/>
    <property type="match status" value="1"/>
</dbReference>
<dbReference type="RefSeq" id="WP_102521704.1">
    <property type="nucleotide sequence ID" value="NZ_LT960611.1"/>
</dbReference>
<protein>
    <submittedName>
        <fullName evidence="12">TonB family C-terminal domain protein (Modular protein)</fullName>
    </submittedName>
</protein>
<keyword evidence="3" id="KW-0813">Transport</keyword>
<dbReference type="InterPro" id="IPR037682">
    <property type="entry name" value="TonB_C"/>
</dbReference>
<keyword evidence="5" id="KW-0997">Cell inner membrane</keyword>
<dbReference type="SUPFAM" id="SSF74653">
    <property type="entry name" value="TolA/TonB C-terminal domain"/>
    <property type="match status" value="1"/>
</dbReference>
<reference evidence="12 13" key="1">
    <citation type="submission" date="2017-10" db="EMBL/GenBank/DDBJ databases">
        <authorList>
            <person name="Banno H."/>
            <person name="Chua N.-H."/>
        </authorList>
    </citation>
    <scope>NUCLEOTIDE SEQUENCE [LARGE SCALE GENOMIC DNA]</scope>
    <source>
        <strain evidence="12">Vibrio tapetis CECT4600</strain>
    </source>
</reference>
<gene>
    <name evidence="12" type="ORF">VTAP4600_A0976</name>
</gene>
<dbReference type="PROSITE" id="PS52015">
    <property type="entry name" value="TONB_CTD"/>
    <property type="match status" value="1"/>
</dbReference>
<evidence type="ECO:0000256" key="7">
    <source>
        <dbReference type="ARBA" id="ARBA00022927"/>
    </source>
</evidence>
<keyword evidence="7" id="KW-0653">Protein transport</keyword>
<feature type="domain" description="TonB C-terminal" evidence="11">
    <location>
        <begin position="132"/>
        <end position="219"/>
    </location>
</feature>
<name>A0A2N8ZAK2_9VIBR</name>
<dbReference type="GO" id="GO:0005886">
    <property type="term" value="C:plasma membrane"/>
    <property type="evidence" value="ECO:0007669"/>
    <property type="project" value="UniProtKB-SubCell"/>
</dbReference>
<keyword evidence="4" id="KW-1003">Cell membrane</keyword>
<dbReference type="InterPro" id="IPR006260">
    <property type="entry name" value="TonB/TolA_C"/>
</dbReference>
<comment type="subcellular location">
    <subcellularLocation>
        <location evidence="1">Cell inner membrane</location>
        <topology evidence="1">Single-pass membrane protein</topology>
        <orientation evidence="1">Periplasmic side</orientation>
    </subcellularLocation>
</comment>
<evidence type="ECO:0000256" key="9">
    <source>
        <dbReference type="ARBA" id="ARBA00023136"/>
    </source>
</evidence>
<sequence>MLLLLPKRSSAHYLLIAIAALAVNVLLALLVSSLIAPNAERDEPLSYPIYSMYSQQPETRIEPEGPLPVEVATAPNPAPARPSIVDFVLAESVTNVVLPKVTFEPKLSLEMSRTYQFNMSSKNWAEGSQIQASIAMAKPTFQVPPQYPQSAKRKGIEGNIALDLLIDEKGAPLQHRVVNESPEGVFLQSALRAVMRWRFVAPEKGQEWQRVVVNYQLEK</sequence>
<dbReference type="InterPro" id="IPR051045">
    <property type="entry name" value="TonB-dependent_transducer"/>
</dbReference>
<dbReference type="PANTHER" id="PTHR33446">
    <property type="entry name" value="PROTEIN TONB-RELATED"/>
    <property type="match status" value="1"/>
</dbReference>